<dbReference type="Pfam" id="PF08275">
    <property type="entry name" value="DNAG_N"/>
    <property type="match status" value="1"/>
</dbReference>
<dbReference type="Pfam" id="PF01807">
    <property type="entry name" value="Zn_ribbon_DnaG"/>
    <property type="match status" value="1"/>
</dbReference>
<sequence length="616" mass="67200">MPGRIRQTDIDEVKARVNIADVVGERVALKPAGVGSMKGLCPFHDERSPSFHVRPQVGYYHCFGCGESGDVYSFLRAMDHVSFTEAVERMAARVGYTLHYEDGGAAPETTGRSRLYAANAAAAEYFRAQLMSPEADTARRFLGDRGFDAGAAAHFGVGYAPKGWSSLMDHLLAQKFTRDELLQSGLVSQGQRGVYDRFRGRLVWPIRDVTGQVIGFGARKLYDDDQGPKYLNTPETPIYKKAQVLYGLDLAKRDISREHRVVVVEGYTDVMACHLAGVTTAIASCGTAFGSDHITVLRRVMGDDSASGEVVFTFDPDAAGQKAALRAFADEKRFAAQTYVAVAPEGLDPCDLRLQRGDGAVRALMDAKAPMFEFVIDQRLKDFNLSSVEGRAGALRAAAPIVADIRDPALRPGYVRVLARRLGLDIPEVQGAVERAARGADRAEKREAQRGASAEPVAAVAPSVTLASLPNTRDVALERGAMMAFLQYGHRIEADLFLRALQTPFGHPALEAVRSSLASTDLSQPGWAVTAVEAVREPFRTLAAELLTAEFPARSEEGAVASANDLARGLLIRELQREKDELLRGIQRVPADSEDGRRLRLRLRELDADRQRLTDS</sequence>
<dbReference type="SMART" id="SM00400">
    <property type="entry name" value="ZnF_CHCC"/>
    <property type="match status" value="1"/>
</dbReference>
<dbReference type="InterPro" id="IPR030846">
    <property type="entry name" value="DnaG_bac"/>
</dbReference>
<evidence type="ECO:0000256" key="6">
    <source>
        <dbReference type="ARBA" id="ARBA00022723"/>
    </source>
</evidence>
<evidence type="ECO:0000256" key="7">
    <source>
        <dbReference type="ARBA" id="ARBA00022771"/>
    </source>
</evidence>
<keyword evidence="11 12" id="KW-0804">Transcription</keyword>
<evidence type="ECO:0000313" key="16">
    <source>
        <dbReference type="Proteomes" id="UP001630303"/>
    </source>
</evidence>
<dbReference type="InterPro" id="IPR002694">
    <property type="entry name" value="Znf_CHC2"/>
</dbReference>
<organism evidence="15 16">
    <name type="scientific">Microbacterium mcarthurae</name>
    <dbReference type="NCBI Taxonomy" id="3035918"/>
    <lineage>
        <taxon>Bacteria</taxon>
        <taxon>Bacillati</taxon>
        <taxon>Actinomycetota</taxon>
        <taxon>Actinomycetes</taxon>
        <taxon>Micrococcales</taxon>
        <taxon>Microbacteriaceae</taxon>
        <taxon>Microbacterium</taxon>
    </lineage>
</organism>
<dbReference type="Gene3D" id="3.90.980.10">
    <property type="entry name" value="DNA primase, catalytic core, N-terminal domain"/>
    <property type="match status" value="1"/>
</dbReference>
<proteinExistence type="inferred from homology"/>
<dbReference type="PANTHER" id="PTHR30313">
    <property type="entry name" value="DNA PRIMASE"/>
    <property type="match status" value="1"/>
</dbReference>
<evidence type="ECO:0000256" key="5">
    <source>
        <dbReference type="ARBA" id="ARBA00022705"/>
    </source>
</evidence>
<comment type="caution">
    <text evidence="15">The sequence shown here is derived from an EMBL/GenBank/DDBJ whole genome shotgun (WGS) entry which is preliminary data.</text>
</comment>
<keyword evidence="6 12" id="KW-0479">Metal-binding</keyword>
<keyword evidence="9" id="KW-0460">Magnesium</keyword>
<keyword evidence="4 12" id="KW-0548">Nucleotidyltransferase</keyword>
<dbReference type="Gene3D" id="3.40.1360.10">
    <property type="match status" value="1"/>
</dbReference>
<protein>
    <recommendedName>
        <fullName evidence="12 13">DNA primase</fullName>
        <ecNumber evidence="12">2.7.7.101</ecNumber>
    </recommendedName>
</protein>
<keyword evidence="5 12" id="KW-0235">DNA replication</keyword>
<feature type="zinc finger region" description="CHC2-type" evidence="12">
    <location>
        <begin position="41"/>
        <end position="65"/>
    </location>
</feature>
<dbReference type="NCBIfam" id="TIGR01391">
    <property type="entry name" value="dnaG"/>
    <property type="match status" value="1"/>
</dbReference>
<feature type="domain" description="Toprim" evidence="14">
    <location>
        <begin position="259"/>
        <end position="346"/>
    </location>
</feature>
<evidence type="ECO:0000256" key="9">
    <source>
        <dbReference type="ARBA" id="ARBA00022842"/>
    </source>
</evidence>
<keyword evidence="3 12" id="KW-0808">Transferase</keyword>
<dbReference type="PANTHER" id="PTHR30313:SF2">
    <property type="entry name" value="DNA PRIMASE"/>
    <property type="match status" value="1"/>
</dbReference>
<dbReference type="PIRSF" id="PIRSF002811">
    <property type="entry name" value="DnaG"/>
    <property type="match status" value="1"/>
</dbReference>
<evidence type="ECO:0000256" key="1">
    <source>
        <dbReference type="ARBA" id="ARBA00022478"/>
    </source>
</evidence>
<dbReference type="InterPro" id="IPR036977">
    <property type="entry name" value="DNA_primase_Znf_CHC2"/>
</dbReference>
<comment type="catalytic activity">
    <reaction evidence="12">
        <text>ssDNA + n NTP = ssDNA/pppN(pN)n-1 hybrid + (n-1) diphosphate.</text>
        <dbReference type="EC" id="2.7.7.101"/>
    </reaction>
</comment>
<evidence type="ECO:0000256" key="8">
    <source>
        <dbReference type="ARBA" id="ARBA00022833"/>
    </source>
</evidence>
<dbReference type="Gene3D" id="3.90.580.10">
    <property type="entry name" value="Zinc finger, CHC2-type domain"/>
    <property type="match status" value="1"/>
</dbReference>
<dbReference type="PROSITE" id="PS50880">
    <property type="entry name" value="TOPRIM"/>
    <property type="match status" value="1"/>
</dbReference>
<dbReference type="InterPro" id="IPR034151">
    <property type="entry name" value="TOPRIM_DnaG_bac"/>
</dbReference>
<gene>
    <name evidence="12 15" type="primary">dnaG</name>
    <name evidence="15" type="ORF">P5G46_01425</name>
</gene>
<evidence type="ECO:0000256" key="3">
    <source>
        <dbReference type="ARBA" id="ARBA00022679"/>
    </source>
</evidence>
<evidence type="ECO:0000256" key="2">
    <source>
        <dbReference type="ARBA" id="ARBA00022515"/>
    </source>
</evidence>
<dbReference type="InterPro" id="IPR050219">
    <property type="entry name" value="DnaG_primase"/>
</dbReference>
<dbReference type="RefSeq" id="WP_408904819.1">
    <property type="nucleotide sequence ID" value="NZ_JAROCE010000001.1"/>
</dbReference>
<dbReference type="CDD" id="cd03364">
    <property type="entry name" value="TOPRIM_DnaG_primases"/>
    <property type="match status" value="1"/>
</dbReference>
<comment type="subunit">
    <text evidence="12">Monomer. Interacts with DnaB.</text>
</comment>
<dbReference type="Pfam" id="PF13662">
    <property type="entry name" value="Toprim_4"/>
    <property type="match status" value="1"/>
</dbReference>
<dbReference type="InterPro" id="IPR013264">
    <property type="entry name" value="DNAG_N"/>
</dbReference>
<name>A0ABW9GEY8_9MICO</name>
<dbReference type="Pfam" id="PF10410">
    <property type="entry name" value="DnaB_bind"/>
    <property type="match status" value="1"/>
</dbReference>
<evidence type="ECO:0000256" key="12">
    <source>
        <dbReference type="HAMAP-Rule" id="MF_00974"/>
    </source>
</evidence>
<dbReference type="EC" id="2.7.7.101" evidence="12"/>
<dbReference type="EMBL" id="JAROCE010000001">
    <property type="protein sequence ID" value="MFM2719165.1"/>
    <property type="molecule type" value="Genomic_DNA"/>
</dbReference>
<dbReference type="InterPro" id="IPR006295">
    <property type="entry name" value="DNA_primase_DnaG"/>
</dbReference>
<accession>A0ABW9GEY8</accession>
<keyword evidence="7 12" id="KW-0863">Zinc-finger</keyword>
<dbReference type="InterPro" id="IPR006171">
    <property type="entry name" value="TOPRIM_dom"/>
</dbReference>
<evidence type="ECO:0000313" key="15">
    <source>
        <dbReference type="EMBL" id="MFM2719165.1"/>
    </source>
</evidence>
<evidence type="ECO:0000259" key="14">
    <source>
        <dbReference type="PROSITE" id="PS50880"/>
    </source>
</evidence>
<dbReference type="Proteomes" id="UP001630303">
    <property type="component" value="Unassembled WGS sequence"/>
</dbReference>
<comment type="cofactor">
    <cofactor evidence="12 13">
        <name>Zn(2+)</name>
        <dbReference type="ChEBI" id="CHEBI:29105"/>
    </cofactor>
    <text evidence="12 13">Binds 1 zinc ion per monomer.</text>
</comment>
<keyword evidence="2 12" id="KW-0639">Primosome</keyword>
<dbReference type="HAMAP" id="MF_00974">
    <property type="entry name" value="DNA_primase_DnaG"/>
    <property type="match status" value="1"/>
</dbReference>
<dbReference type="SUPFAM" id="SSF57783">
    <property type="entry name" value="Zinc beta-ribbon"/>
    <property type="match status" value="1"/>
</dbReference>
<evidence type="ECO:0000256" key="4">
    <source>
        <dbReference type="ARBA" id="ARBA00022695"/>
    </source>
</evidence>
<comment type="domain">
    <text evidence="12">Contains an N-terminal zinc-binding domain, a central core domain that contains the primase activity, and a C-terminal DnaB-binding domain.</text>
</comment>
<dbReference type="SMART" id="SM00493">
    <property type="entry name" value="TOPRIM"/>
    <property type="match status" value="1"/>
</dbReference>
<keyword evidence="16" id="KW-1185">Reference proteome</keyword>
<keyword evidence="1 12" id="KW-0240">DNA-directed RNA polymerase</keyword>
<keyword evidence="10 12" id="KW-0238">DNA-binding</keyword>
<evidence type="ECO:0000256" key="11">
    <source>
        <dbReference type="ARBA" id="ARBA00023163"/>
    </source>
</evidence>
<dbReference type="SUPFAM" id="SSF56731">
    <property type="entry name" value="DNA primase core"/>
    <property type="match status" value="1"/>
</dbReference>
<evidence type="ECO:0000256" key="10">
    <source>
        <dbReference type="ARBA" id="ARBA00023125"/>
    </source>
</evidence>
<keyword evidence="8 12" id="KW-0862">Zinc</keyword>
<dbReference type="InterPro" id="IPR037068">
    <property type="entry name" value="DNA_primase_core_N_sf"/>
</dbReference>
<reference evidence="15 16" key="1">
    <citation type="submission" date="2023-03" db="EMBL/GenBank/DDBJ databases">
        <title>MT1 and MT2 Draft Genomes of Novel Species.</title>
        <authorList>
            <person name="Venkateswaran K."/>
        </authorList>
    </citation>
    <scope>NUCLEOTIDE SEQUENCE [LARGE SCALE GENOMIC DNA]</scope>
    <source>
        <strain evidence="15 16">IF8SW-P5</strain>
    </source>
</reference>
<comment type="function">
    <text evidence="12 13">RNA polymerase that catalyzes the synthesis of short RNA molecules used as primers for DNA polymerase during DNA replication.</text>
</comment>
<dbReference type="InterPro" id="IPR019475">
    <property type="entry name" value="DNA_primase_DnaB-bd"/>
</dbReference>
<evidence type="ECO:0000256" key="13">
    <source>
        <dbReference type="PIRNR" id="PIRNR002811"/>
    </source>
</evidence>
<comment type="similarity">
    <text evidence="12 13">Belongs to the DnaG primase family.</text>
</comment>